<dbReference type="SUPFAM" id="SSF46565">
    <property type="entry name" value="Chaperone J-domain"/>
    <property type="match status" value="1"/>
</dbReference>
<accession>A0A0G4F2T3</accession>
<gene>
    <name evidence="3" type="ORF">Cvel_14886</name>
</gene>
<protein>
    <recommendedName>
        <fullName evidence="2">J domain-containing protein</fullName>
    </recommendedName>
</protein>
<dbReference type="SUPFAM" id="SSF50978">
    <property type="entry name" value="WD40 repeat-like"/>
    <property type="match status" value="1"/>
</dbReference>
<evidence type="ECO:0000259" key="2">
    <source>
        <dbReference type="PROSITE" id="PS50076"/>
    </source>
</evidence>
<feature type="region of interest" description="Disordered" evidence="1">
    <location>
        <begin position="201"/>
        <end position="220"/>
    </location>
</feature>
<dbReference type="AlphaFoldDB" id="A0A0G4F2T3"/>
<dbReference type="InterPro" id="IPR036322">
    <property type="entry name" value="WD40_repeat_dom_sf"/>
</dbReference>
<dbReference type="Gene3D" id="1.10.287.110">
    <property type="entry name" value="DnaJ domain"/>
    <property type="match status" value="1"/>
</dbReference>
<dbReference type="EMBL" id="CDMZ01000085">
    <property type="protein sequence ID" value="CEM06322.1"/>
    <property type="molecule type" value="Genomic_DNA"/>
</dbReference>
<dbReference type="InterPro" id="IPR036869">
    <property type="entry name" value="J_dom_sf"/>
</dbReference>
<dbReference type="InterPro" id="IPR001680">
    <property type="entry name" value="WD40_rpt"/>
</dbReference>
<organism evidence="3">
    <name type="scientific">Chromera velia CCMP2878</name>
    <dbReference type="NCBI Taxonomy" id="1169474"/>
    <lineage>
        <taxon>Eukaryota</taxon>
        <taxon>Sar</taxon>
        <taxon>Alveolata</taxon>
        <taxon>Colpodellida</taxon>
        <taxon>Chromeraceae</taxon>
        <taxon>Chromera</taxon>
    </lineage>
</organism>
<feature type="region of interest" description="Disordered" evidence="1">
    <location>
        <begin position="569"/>
        <end position="618"/>
    </location>
</feature>
<dbReference type="InterPro" id="IPR001623">
    <property type="entry name" value="DnaJ_domain"/>
</dbReference>
<feature type="region of interest" description="Disordered" evidence="1">
    <location>
        <begin position="31"/>
        <end position="53"/>
    </location>
</feature>
<dbReference type="VEuPathDB" id="CryptoDB:Cvel_14886"/>
<dbReference type="Gene3D" id="2.130.10.10">
    <property type="entry name" value="YVTN repeat-like/Quinoprotein amine dehydrogenase"/>
    <property type="match status" value="1"/>
</dbReference>
<feature type="region of interest" description="Disordered" evidence="1">
    <location>
        <begin position="817"/>
        <end position="847"/>
    </location>
</feature>
<feature type="compositionally biased region" description="Basic and acidic residues" evidence="1">
    <location>
        <begin position="576"/>
        <end position="615"/>
    </location>
</feature>
<feature type="domain" description="J" evidence="2">
    <location>
        <begin position="5"/>
        <end position="129"/>
    </location>
</feature>
<feature type="region of interest" description="Disordered" evidence="1">
    <location>
        <begin position="339"/>
        <end position="361"/>
    </location>
</feature>
<evidence type="ECO:0000256" key="1">
    <source>
        <dbReference type="SAM" id="MobiDB-lite"/>
    </source>
</evidence>
<proteinExistence type="predicted"/>
<dbReference type="InterPro" id="IPR015943">
    <property type="entry name" value="WD40/YVTN_repeat-like_dom_sf"/>
</dbReference>
<feature type="compositionally biased region" description="Basic and acidic residues" evidence="1">
    <location>
        <begin position="69"/>
        <end position="88"/>
    </location>
</feature>
<dbReference type="CDD" id="cd06257">
    <property type="entry name" value="DnaJ"/>
    <property type="match status" value="1"/>
</dbReference>
<dbReference type="PROSITE" id="PS50076">
    <property type="entry name" value="DNAJ_2"/>
    <property type="match status" value="1"/>
</dbReference>
<evidence type="ECO:0000313" key="3">
    <source>
        <dbReference type="EMBL" id="CEM06322.1"/>
    </source>
</evidence>
<sequence>MDESRALEVLGLSPCLPFSFDEVRRRYRELVKTHHPDKQQQKSKEKQRRERELETLPCSYTSVAVCGSDKKNQAEREKEFDGQTREHPPSPFFTFRETPSNAKDKFQTIQEAFEVLRRSDGRRRQKEAQTPELLSVLPQRDVVRCVAVWTEPSWGLEGAVAFAVDTGSVCVHTVSHLFGSAENENEKGRSDKQLVLGLLGERGGEGRGVEGEGEEGGRQRMQNRTWYDHSAVVSCLAFSRTLGEEGEGIGSAQEGKRDEREDGVLLLFCGSIDGSVWLWVVLSGVCAGRVIGSSESPVFGVAVTEGGLRCAAAGGDGTLILWERCLSVDDEDLRFLAETNGGGDREEVDAEGGRERTAERGSLSGVAPEWRAGKEMGVEALRAACGGLEGVTFANKDMELGGVDCDDFLFLVGTAGVTLFDFREGTPVSRTLEDESLFAVACCGPVVICGGKAGVAFVLRTLVRGDGVPEGVCAHPEGGSTALHLEVVGHLDHTEPVLSVFCCPSGSFYVPGRGGVTEGEEKGKESAAGGLVLLGAESGSVSGWDVCLRRSSSSSSSCFDDHVERGTGGLRSCASPDDHGAEAVEDPEPHPNDSQYVERESNEAIDEKPEGDLKKFVGVSSSSSSSSLQFELSSRLVVSLSVESSGTSAARACVRKTSCGAGAKSADVLSVAGWCVSGRVDAPPCVSGRVDAAPYEVEGKGKNAAQIEKEEENRERVKTCGGRGKPSEGRVAEESFSLRDPLNRLQGGPPVASGGLDRPCIQVSPLQVEADNGGSQRETHFVTHLCASAPASCDANAVPPSSSVSSSLSRLAAGDFSTSAGEDKGTAAAAAEKAAERLQVSPGEGEAHRRMISCRDNTCLLLLAMSDRDVGLSLWKVRL</sequence>
<reference evidence="3" key="1">
    <citation type="submission" date="2014-11" db="EMBL/GenBank/DDBJ databases">
        <authorList>
            <person name="Otto D Thomas"/>
            <person name="Naeem Raeece"/>
        </authorList>
    </citation>
    <scope>NUCLEOTIDE SEQUENCE</scope>
</reference>
<dbReference type="SMART" id="SM00271">
    <property type="entry name" value="DnaJ"/>
    <property type="match status" value="1"/>
</dbReference>
<feature type="compositionally biased region" description="Basic and acidic residues" evidence="1">
    <location>
        <begin position="202"/>
        <end position="218"/>
    </location>
</feature>
<name>A0A0G4F2T3_9ALVE</name>
<dbReference type="SMART" id="SM00320">
    <property type="entry name" value="WD40"/>
    <property type="match status" value="3"/>
</dbReference>
<feature type="region of interest" description="Disordered" evidence="1">
    <location>
        <begin position="69"/>
        <end position="92"/>
    </location>
</feature>